<dbReference type="SUPFAM" id="SSF55174">
    <property type="entry name" value="Alpha-L RNA-binding motif"/>
    <property type="match status" value="1"/>
</dbReference>
<evidence type="ECO:0000256" key="6">
    <source>
        <dbReference type="ARBA" id="ARBA00035254"/>
    </source>
</evidence>
<evidence type="ECO:0000313" key="11">
    <source>
        <dbReference type="Proteomes" id="UP000178771"/>
    </source>
</evidence>
<gene>
    <name evidence="7" type="primary">rpsD</name>
    <name evidence="10" type="ORF">A2982_01545</name>
</gene>
<dbReference type="Pfam" id="PF00163">
    <property type="entry name" value="Ribosomal_S4"/>
    <property type="match status" value="1"/>
</dbReference>
<dbReference type="GO" id="GO:0006412">
    <property type="term" value="P:translation"/>
    <property type="evidence" value="ECO:0007669"/>
    <property type="project" value="UniProtKB-UniRule"/>
</dbReference>
<dbReference type="Gene3D" id="1.10.1050.10">
    <property type="entry name" value="Ribosomal Protein S4 Delta 41, Chain A, domain 1"/>
    <property type="match status" value="1"/>
</dbReference>
<keyword evidence="2 7" id="KW-0699">rRNA-binding</keyword>
<reference evidence="10 11" key="1">
    <citation type="journal article" date="2016" name="Nat. Commun.">
        <title>Thousands of microbial genomes shed light on interconnected biogeochemical processes in an aquifer system.</title>
        <authorList>
            <person name="Anantharaman K."/>
            <person name="Brown C.T."/>
            <person name="Hug L.A."/>
            <person name="Sharon I."/>
            <person name="Castelle C.J."/>
            <person name="Probst A.J."/>
            <person name="Thomas B.C."/>
            <person name="Singh A."/>
            <person name="Wilkins M.J."/>
            <person name="Karaoz U."/>
            <person name="Brodie E.L."/>
            <person name="Williams K.H."/>
            <person name="Hubbard S.S."/>
            <person name="Banfield J.F."/>
        </authorList>
    </citation>
    <scope>NUCLEOTIDE SEQUENCE [LARGE SCALE GENOMIC DNA]</scope>
</reference>
<dbReference type="InterPro" id="IPR002942">
    <property type="entry name" value="S4_RNA-bd"/>
</dbReference>
<comment type="subunit">
    <text evidence="7">Part of the 30S ribosomal subunit. Contacts protein S5. The interaction surface between S4 and S5 is involved in control of translational fidelity.</text>
</comment>
<feature type="domain" description="RNA-binding S4" evidence="8">
    <location>
        <begin position="99"/>
        <end position="162"/>
    </location>
</feature>
<dbReference type="Pfam" id="PF01479">
    <property type="entry name" value="S4"/>
    <property type="match status" value="1"/>
</dbReference>
<dbReference type="GO" id="GO:0042274">
    <property type="term" value="P:ribosomal small subunit biogenesis"/>
    <property type="evidence" value="ECO:0007669"/>
    <property type="project" value="TreeGrafter"/>
</dbReference>
<dbReference type="InterPro" id="IPR022801">
    <property type="entry name" value="Ribosomal_uS4"/>
</dbReference>
<accession>A0A1F4V4L4</accession>
<dbReference type="InterPro" id="IPR005709">
    <property type="entry name" value="Ribosomal_uS4_bac-type"/>
</dbReference>
<evidence type="ECO:0000256" key="1">
    <source>
        <dbReference type="ARBA" id="ARBA00007465"/>
    </source>
</evidence>
<dbReference type="FunFam" id="1.10.1050.10:FF:000001">
    <property type="entry name" value="30S ribosomal protein S4"/>
    <property type="match status" value="1"/>
</dbReference>
<evidence type="ECO:0000256" key="3">
    <source>
        <dbReference type="ARBA" id="ARBA00022884"/>
    </source>
</evidence>
<dbReference type="InterPro" id="IPR001912">
    <property type="entry name" value="Ribosomal_uS4_N"/>
</dbReference>
<dbReference type="SMART" id="SM00363">
    <property type="entry name" value="S4"/>
    <property type="match status" value="1"/>
</dbReference>
<dbReference type="EMBL" id="MEVH01000005">
    <property type="protein sequence ID" value="OGC52152.1"/>
    <property type="molecule type" value="Genomic_DNA"/>
</dbReference>
<comment type="function">
    <text evidence="7">With S5 and S12 plays an important role in translational accuracy.</text>
</comment>
<dbReference type="NCBIfam" id="TIGR01017">
    <property type="entry name" value="rpsD_bact"/>
    <property type="match status" value="1"/>
</dbReference>
<keyword evidence="3 7" id="KW-0694">RNA-binding</keyword>
<dbReference type="STRING" id="1802624.A2982_01545"/>
<dbReference type="SMART" id="SM01390">
    <property type="entry name" value="Ribosomal_S4"/>
    <property type="match status" value="1"/>
</dbReference>
<dbReference type="CDD" id="cd00165">
    <property type="entry name" value="S4"/>
    <property type="match status" value="1"/>
</dbReference>
<feature type="domain" description="Small ribosomal subunit protein uS4 N-terminal" evidence="9">
    <location>
        <begin position="3"/>
        <end position="98"/>
    </location>
</feature>
<dbReference type="PANTHER" id="PTHR11831:SF4">
    <property type="entry name" value="SMALL RIBOSOMAL SUBUNIT PROTEIN US4M"/>
    <property type="match status" value="1"/>
</dbReference>
<evidence type="ECO:0000259" key="8">
    <source>
        <dbReference type="SMART" id="SM00363"/>
    </source>
</evidence>
<dbReference type="PANTHER" id="PTHR11831">
    <property type="entry name" value="30S 40S RIBOSOMAL PROTEIN"/>
    <property type="match status" value="1"/>
</dbReference>
<keyword evidence="5 7" id="KW-0687">Ribonucleoprotein</keyword>
<dbReference type="GO" id="GO:0015935">
    <property type="term" value="C:small ribosomal subunit"/>
    <property type="evidence" value="ECO:0007669"/>
    <property type="project" value="InterPro"/>
</dbReference>
<evidence type="ECO:0000256" key="4">
    <source>
        <dbReference type="ARBA" id="ARBA00022980"/>
    </source>
</evidence>
<dbReference type="Gene3D" id="3.10.290.10">
    <property type="entry name" value="RNA-binding S4 domain"/>
    <property type="match status" value="1"/>
</dbReference>
<sequence length="200" mass="22837">MAKYTGAKCRLCRREGEKLFLKGSRCYSEKCSITKRNQVPGQHGKTGFGFASDYSKHLREKQKTKRIYGLLEAQFRRYFQKASKVKGVTGQVLLQMLETRLDSALNRAGAASSMSMARQMVRQNKIRVNDSPVNIPSYQLSAGDVITVEDIKSKTSEDGKLPEWLGWDAKTKGIKIERLPERDEISYDINEQLIVEFYSR</sequence>
<dbReference type="NCBIfam" id="NF003717">
    <property type="entry name" value="PRK05327.1"/>
    <property type="match status" value="1"/>
</dbReference>
<comment type="caution">
    <text evidence="10">The sequence shown here is derived from an EMBL/GenBank/DDBJ whole genome shotgun (WGS) entry which is preliminary data.</text>
</comment>
<name>A0A1F4V4L4_UNCKA</name>
<protein>
    <recommendedName>
        <fullName evidence="6 7">Small ribosomal subunit protein uS4</fullName>
    </recommendedName>
</protein>
<dbReference type="Proteomes" id="UP000178771">
    <property type="component" value="Unassembled WGS sequence"/>
</dbReference>
<organism evidence="10 11">
    <name type="scientific">candidate division WWE3 bacterium RIFCSPLOWO2_01_FULL_39_13</name>
    <dbReference type="NCBI Taxonomy" id="1802624"/>
    <lineage>
        <taxon>Bacteria</taxon>
        <taxon>Katanobacteria</taxon>
    </lineage>
</organism>
<comment type="similarity">
    <text evidence="1 7">Belongs to the universal ribosomal protein uS4 family.</text>
</comment>
<proteinExistence type="inferred from homology"/>
<dbReference type="GO" id="GO:0019843">
    <property type="term" value="F:rRNA binding"/>
    <property type="evidence" value="ECO:0007669"/>
    <property type="project" value="UniProtKB-UniRule"/>
</dbReference>
<evidence type="ECO:0000256" key="7">
    <source>
        <dbReference type="HAMAP-Rule" id="MF_01306"/>
    </source>
</evidence>
<dbReference type="HAMAP" id="MF_01306_B">
    <property type="entry name" value="Ribosomal_uS4_B"/>
    <property type="match status" value="1"/>
</dbReference>
<dbReference type="PROSITE" id="PS50889">
    <property type="entry name" value="S4"/>
    <property type="match status" value="1"/>
</dbReference>
<dbReference type="GO" id="GO:0003735">
    <property type="term" value="F:structural constituent of ribosome"/>
    <property type="evidence" value="ECO:0007669"/>
    <property type="project" value="InterPro"/>
</dbReference>
<dbReference type="AlphaFoldDB" id="A0A1F4V4L4"/>
<evidence type="ECO:0000256" key="5">
    <source>
        <dbReference type="ARBA" id="ARBA00023274"/>
    </source>
</evidence>
<keyword evidence="4 7" id="KW-0689">Ribosomal protein</keyword>
<comment type="function">
    <text evidence="7">One of the primary rRNA binding proteins, it binds directly to 16S rRNA where it nucleates assembly of the body of the 30S subunit.</text>
</comment>
<evidence type="ECO:0000259" key="9">
    <source>
        <dbReference type="SMART" id="SM01390"/>
    </source>
</evidence>
<dbReference type="InterPro" id="IPR036986">
    <property type="entry name" value="S4_RNA-bd_sf"/>
</dbReference>
<evidence type="ECO:0000313" key="10">
    <source>
        <dbReference type="EMBL" id="OGC52152.1"/>
    </source>
</evidence>
<evidence type="ECO:0000256" key="2">
    <source>
        <dbReference type="ARBA" id="ARBA00022730"/>
    </source>
</evidence>